<comment type="subcellular location">
    <subcellularLocation>
        <location evidence="1">Membrane</location>
    </subcellularLocation>
</comment>
<evidence type="ECO:0000256" key="4">
    <source>
        <dbReference type="ARBA" id="ARBA00023136"/>
    </source>
</evidence>
<name>A0ABR0SSY6_9HYPO</name>
<keyword evidence="3" id="KW-1133">Transmembrane helix</keyword>
<keyword evidence="4" id="KW-0472">Membrane</keyword>
<dbReference type="Pfam" id="PF04116">
    <property type="entry name" value="FA_hydroxylase"/>
    <property type="match status" value="1"/>
</dbReference>
<reference evidence="6 7" key="1">
    <citation type="submission" date="2024-01" db="EMBL/GenBank/DDBJ databases">
        <title>Complete genome of Cladobotryum mycophilum ATHUM6906.</title>
        <authorList>
            <person name="Christinaki A.C."/>
            <person name="Myridakis A.I."/>
            <person name="Kouvelis V.N."/>
        </authorList>
    </citation>
    <scope>NUCLEOTIDE SEQUENCE [LARGE SCALE GENOMIC DNA]</scope>
    <source>
        <strain evidence="6 7">ATHUM6906</strain>
    </source>
</reference>
<evidence type="ECO:0000256" key="3">
    <source>
        <dbReference type="ARBA" id="ARBA00022989"/>
    </source>
</evidence>
<proteinExistence type="predicted"/>
<evidence type="ECO:0000313" key="6">
    <source>
        <dbReference type="EMBL" id="KAK5995275.1"/>
    </source>
</evidence>
<gene>
    <name evidence="6" type="ORF">PT974_03675</name>
</gene>
<organism evidence="6 7">
    <name type="scientific">Cladobotryum mycophilum</name>
    <dbReference type="NCBI Taxonomy" id="491253"/>
    <lineage>
        <taxon>Eukaryota</taxon>
        <taxon>Fungi</taxon>
        <taxon>Dikarya</taxon>
        <taxon>Ascomycota</taxon>
        <taxon>Pezizomycotina</taxon>
        <taxon>Sordariomycetes</taxon>
        <taxon>Hypocreomycetidae</taxon>
        <taxon>Hypocreales</taxon>
        <taxon>Hypocreaceae</taxon>
        <taxon>Cladobotryum</taxon>
    </lineage>
</organism>
<dbReference type="InterPro" id="IPR006694">
    <property type="entry name" value="Fatty_acid_hydroxylase"/>
</dbReference>
<dbReference type="InterPro" id="IPR050307">
    <property type="entry name" value="Sterol_Desaturase_Related"/>
</dbReference>
<evidence type="ECO:0000313" key="7">
    <source>
        <dbReference type="Proteomes" id="UP001338125"/>
    </source>
</evidence>
<keyword evidence="2" id="KW-0812">Transmembrane</keyword>
<dbReference type="PANTHER" id="PTHR11863">
    <property type="entry name" value="STEROL DESATURASE"/>
    <property type="match status" value="1"/>
</dbReference>
<accession>A0ABR0SSY6</accession>
<dbReference type="Proteomes" id="UP001338125">
    <property type="component" value="Unassembled WGS sequence"/>
</dbReference>
<dbReference type="EMBL" id="JAVFKD010000004">
    <property type="protein sequence ID" value="KAK5995275.1"/>
    <property type="molecule type" value="Genomic_DNA"/>
</dbReference>
<feature type="domain" description="Fatty acid hydroxylase" evidence="5">
    <location>
        <begin position="117"/>
        <end position="216"/>
    </location>
</feature>
<comment type="caution">
    <text evidence="6">The sequence shown here is derived from an EMBL/GenBank/DDBJ whole genome shotgun (WGS) entry which is preliminary data.</text>
</comment>
<sequence>MSVTSAIPALWEHIATTYHPAVIEAFSAVIFQFVFWWIPSTIYVSLDYIAPSFSARHKIQPAPKQPTFKEIQQCLLVAVRNSLTTTAFQTSILYMMYRADASPAHKFDPEIPPSPTLCETLSSVHHQFTAPVAYASQYAHPVEHILANVLPIGLPSVVLHTHILTSLVFAAWQLFQTSTVHSGYDFFAGMARQHDRHHERFDVYFGHGIIDWLHGTDEKDFKKTKKKD</sequence>
<evidence type="ECO:0000259" key="5">
    <source>
        <dbReference type="Pfam" id="PF04116"/>
    </source>
</evidence>
<protein>
    <submittedName>
        <fullName evidence="6">Fatty acid hydroxylase domain-containing 2-like protein</fullName>
    </submittedName>
</protein>
<evidence type="ECO:0000256" key="2">
    <source>
        <dbReference type="ARBA" id="ARBA00022692"/>
    </source>
</evidence>
<keyword evidence="7" id="KW-1185">Reference proteome</keyword>
<evidence type="ECO:0000256" key="1">
    <source>
        <dbReference type="ARBA" id="ARBA00004370"/>
    </source>
</evidence>